<dbReference type="InterPro" id="IPR007855">
    <property type="entry name" value="RDRP"/>
</dbReference>
<evidence type="ECO:0000256" key="5">
    <source>
        <dbReference type="ARBA" id="ARBA00022840"/>
    </source>
</evidence>
<keyword evidence="10" id="KW-1185">Reference proteome</keyword>
<dbReference type="GO" id="GO:0016787">
    <property type="term" value="F:hydrolase activity"/>
    <property type="evidence" value="ECO:0007669"/>
    <property type="project" value="UniProtKB-KW"/>
</dbReference>
<evidence type="ECO:0000256" key="6">
    <source>
        <dbReference type="RuleBase" id="RU363098"/>
    </source>
</evidence>
<evidence type="ECO:0000259" key="7">
    <source>
        <dbReference type="Pfam" id="PF05183"/>
    </source>
</evidence>
<accession>A0AAD5U456</accession>
<keyword evidence="6" id="KW-0696">RNA-directed RNA polymerase</keyword>
<dbReference type="InterPro" id="IPR027417">
    <property type="entry name" value="P-loop_NTPase"/>
</dbReference>
<comment type="caution">
    <text evidence="9">The sequence shown here is derived from an EMBL/GenBank/DDBJ whole genome shotgun (WGS) entry which is preliminary data.</text>
</comment>
<name>A0AAD5U456_9FUNG</name>
<dbReference type="EMBL" id="JADGJW010000273">
    <property type="protein sequence ID" value="KAJ3220792.1"/>
    <property type="molecule type" value="Genomic_DNA"/>
</dbReference>
<dbReference type="Proteomes" id="UP001211065">
    <property type="component" value="Unassembled WGS sequence"/>
</dbReference>
<keyword evidence="6" id="KW-0694">RNA-binding</keyword>
<keyword evidence="2" id="KW-0547">Nucleotide-binding</keyword>
<dbReference type="Pfam" id="PF05183">
    <property type="entry name" value="RdRP"/>
    <property type="match status" value="1"/>
</dbReference>
<dbReference type="Gene3D" id="3.40.50.300">
    <property type="entry name" value="P-loop containing nucleotide triphosphate hydrolases"/>
    <property type="match status" value="2"/>
</dbReference>
<dbReference type="GO" id="GO:0003968">
    <property type="term" value="F:RNA-directed RNA polymerase activity"/>
    <property type="evidence" value="ECO:0007669"/>
    <property type="project" value="UniProtKB-KW"/>
</dbReference>
<dbReference type="GO" id="GO:0005694">
    <property type="term" value="C:chromosome"/>
    <property type="evidence" value="ECO:0007669"/>
    <property type="project" value="UniProtKB-ARBA"/>
</dbReference>
<evidence type="ECO:0000256" key="1">
    <source>
        <dbReference type="ARBA" id="ARBA00007913"/>
    </source>
</evidence>
<dbReference type="GO" id="GO:0031380">
    <property type="term" value="C:nuclear RNA-directed RNA polymerase complex"/>
    <property type="evidence" value="ECO:0007669"/>
    <property type="project" value="TreeGrafter"/>
</dbReference>
<dbReference type="PANTHER" id="PTHR23079:SF55">
    <property type="entry name" value="RNA-DIRECTED RNA POLYMERASE"/>
    <property type="match status" value="1"/>
</dbReference>
<keyword evidence="6" id="KW-0548">Nucleotidyltransferase</keyword>
<dbReference type="InterPro" id="IPR047187">
    <property type="entry name" value="SF1_C_Upf1"/>
</dbReference>
<keyword evidence="3" id="KW-0378">Hydrolase</keyword>
<dbReference type="PANTHER" id="PTHR23079">
    <property type="entry name" value="RNA-DEPENDENT RNA POLYMERASE"/>
    <property type="match status" value="1"/>
</dbReference>
<proteinExistence type="inferred from homology"/>
<feature type="domain" description="DNA2/NAM7 helicase-like C-terminal" evidence="8">
    <location>
        <begin position="75"/>
        <end position="287"/>
    </location>
</feature>
<evidence type="ECO:0000256" key="4">
    <source>
        <dbReference type="ARBA" id="ARBA00022806"/>
    </source>
</evidence>
<comment type="similarity">
    <text evidence="6">Belongs to the RdRP family.</text>
</comment>
<reference evidence="9" key="1">
    <citation type="submission" date="2020-05" db="EMBL/GenBank/DDBJ databases">
        <title>Phylogenomic resolution of chytrid fungi.</title>
        <authorList>
            <person name="Stajich J.E."/>
            <person name="Amses K."/>
            <person name="Simmons R."/>
            <person name="Seto K."/>
            <person name="Myers J."/>
            <person name="Bonds A."/>
            <person name="Quandt C.A."/>
            <person name="Barry K."/>
            <person name="Liu P."/>
            <person name="Grigoriev I."/>
            <person name="Longcore J.E."/>
            <person name="James T.Y."/>
        </authorList>
    </citation>
    <scope>NUCLEOTIDE SEQUENCE</scope>
    <source>
        <strain evidence="9">JEL0476</strain>
    </source>
</reference>
<sequence length="1496" mass="171296">MNCCKILFSTVNSAARIPLQSKVIEIFYINYNFIIVVECETLILLQHNIESITLVGDEKQLPATVFSNLCKQIGYSNSLFERLKEGGYPSHFLSTQYRMRPEISLFSNRSFYSNLLKNGENVLLQNYTKPWNNNEIFQPLSFFSVPSVESIKKKSYLNENEGLFVVGLIKEVLKLEKNEITVGIIAGYQSQIDCICIKLAKLQEKNSPKSEEEEFEDDDKQTSSFQILNLTIDVRTIDGFQGQERDIIMFSMTRSNAEGKIGFLNCPRRLNVALTRAKKALWLIGNEETFKMDPLWETLITHCEEHFVSVLDDPLLMSFLGRRSKLGENDDDDLEQVNSYVDFEKVDHGGSIFFIGIPFYATIYDLRNFFASILHSPPFLNIGDSIYNFDVSFTGKAKTSAILTLPLNSLATKFLSEFENRGIMFMDRHLQFKLNTSLNELRHSRLMLKIRRTPYLETEELQLEEEDKRRAGKNISLTCLQFCREKADMNFSAEYESNSPVSLIFKPAPKRVEILTPEMNVVVERNNIERIDFDPDNFAVMLYLIVPATFEYDSNRFLVEEEDIDDTVLKKRRFYLNEQHAISAPYCCERIYLRFPTFSNLENFMNNATKFISPSESILIVTKDNLYSPENLKAVKKLCVQLPIYVAFQVEKLLRNKILDPVELLSLGDEIKKLKSNKNATELLMKFYQVISTSSYDGDLLECFKDVIRNTDPTLNEVHNENEFKCNVRNIPQCQLTYLFMLGYLLDGPFFNQSNRVIRKYYQYQDHFLKVTFTNEHQSSLKFDMFSDRLDFLQKRIGTLLNEGISLCSRHYEFLGYSSSGLREHSVYFVTSFKDDFGNKVNGSTILHNLGDFSKERFYPARFASRLAQAFSSTFHTLTLAKTQLEQIKDVFIKSPYQGCDQLFTDGVGVISKSLAKAVWDATPKGKKGVGKSCPSVFQFRKKLRWRPSMKKFDSPDTDFEGNTVRKDYLQIVKAFYKAGKCYLNRPLVKILEDLGVPADVFLELQREAVAEVVKANNSLECSRLLFEAHNIGTSFRLSNIFFGLMNLGLELDDFENWSKNFLKFSVDASIQYVLREVKNRARDGEIYAAVTDEATGTVTYLKGPVAVSRSPSLHPGDIQMGIRIILSRLFQFLVLAVGEIDEAHCTPEAKRGYTGLVNCVVFSVDTSKAKRSLPSMLSGGDLDGDEYFLICEPRLFPKKTVAAADYPAAEKFKLESTVIRDGEIQTITRTVQMLDISEFFVNYVASDLLGLISSQHLLMADRADKGVFDPIVSVICGTPVDAKLFRRLAITLKKPEFLSQETHTKEEINRYFIKSEKVLGKLWRAISAQKWSATLVDKNEKKSAVELSSENSADLIMSKLITKYNLNVKLSKKSLVNYAEKLLKSFSFELYNIAKANALTSDETLNEVECFAGCILSLTNSKPRRRKLEESLREQTEELFIRVRDDIMCNGKENMAKEEIVERALAIFYYCIRKNDFGAKCCAYVGLEILFELYS</sequence>
<dbReference type="GO" id="GO:0005524">
    <property type="term" value="F:ATP binding"/>
    <property type="evidence" value="ECO:0007669"/>
    <property type="project" value="UniProtKB-KW"/>
</dbReference>
<dbReference type="InterPro" id="IPR041679">
    <property type="entry name" value="DNA2/NAM7-like_C"/>
</dbReference>
<organism evidence="9 10">
    <name type="scientific">Clydaea vesicula</name>
    <dbReference type="NCBI Taxonomy" id="447962"/>
    <lineage>
        <taxon>Eukaryota</taxon>
        <taxon>Fungi</taxon>
        <taxon>Fungi incertae sedis</taxon>
        <taxon>Chytridiomycota</taxon>
        <taxon>Chytridiomycota incertae sedis</taxon>
        <taxon>Chytridiomycetes</taxon>
        <taxon>Lobulomycetales</taxon>
        <taxon>Lobulomycetaceae</taxon>
        <taxon>Clydaea</taxon>
    </lineage>
</organism>
<keyword evidence="4" id="KW-0347">Helicase</keyword>
<dbReference type="InterPro" id="IPR057596">
    <property type="entry name" value="RDRP_core"/>
</dbReference>
<dbReference type="CDD" id="cd18808">
    <property type="entry name" value="SF1_C_Upf1"/>
    <property type="match status" value="1"/>
</dbReference>
<dbReference type="EC" id="2.7.7.48" evidence="6"/>
<keyword evidence="5" id="KW-0067">ATP-binding</keyword>
<gene>
    <name evidence="9" type="ORF">HK099_004012</name>
</gene>
<dbReference type="GO" id="GO:0003723">
    <property type="term" value="F:RNA binding"/>
    <property type="evidence" value="ECO:0007669"/>
    <property type="project" value="UniProtKB-KW"/>
</dbReference>
<evidence type="ECO:0000256" key="2">
    <source>
        <dbReference type="ARBA" id="ARBA00022741"/>
    </source>
</evidence>
<evidence type="ECO:0000313" key="9">
    <source>
        <dbReference type="EMBL" id="KAJ3220792.1"/>
    </source>
</evidence>
<keyword evidence="6" id="KW-0808">Transferase</keyword>
<comment type="catalytic activity">
    <reaction evidence="6">
        <text>RNA(n) + a ribonucleoside 5'-triphosphate = RNA(n+1) + diphosphate</text>
        <dbReference type="Rhea" id="RHEA:21248"/>
        <dbReference type="Rhea" id="RHEA-COMP:14527"/>
        <dbReference type="Rhea" id="RHEA-COMP:17342"/>
        <dbReference type="ChEBI" id="CHEBI:33019"/>
        <dbReference type="ChEBI" id="CHEBI:61557"/>
        <dbReference type="ChEBI" id="CHEBI:140395"/>
        <dbReference type="EC" id="2.7.7.48"/>
    </reaction>
</comment>
<dbReference type="Pfam" id="PF13087">
    <property type="entry name" value="AAA_12"/>
    <property type="match status" value="1"/>
</dbReference>
<evidence type="ECO:0000256" key="3">
    <source>
        <dbReference type="ARBA" id="ARBA00022801"/>
    </source>
</evidence>
<dbReference type="FunFam" id="3.40.50.300:FF:000326">
    <property type="entry name" value="P-loop containing nucleoside triphosphate hydrolase"/>
    <property type="match status" value="1"/>
</dbReference>
<feature type="domain" description="RDRP core" evidence="7">
    <location>
        <begin position="742"/>
        <end position="1327"/>
    </location>
</feature>
<protein>
    <recommendedName>
        <fullName evidence="6">RNA-dependent RNA polymerase</fullName>
        <ecNumber evidence="6">2.7.7.48</ecNumber>
    </recommendedName>
</protein>
<evidence type="ECO:0000259" key="8">
    <source>
        <dbReference type="Pfam" id="PF13087"/>
    </source>
</evidence>
<comment type="similarity">
    <text evidence="1">Belongs to the DNA2/NAM7 helicase family.</text>
</comment>
<dbReference type="GO" id="GO:0030422">
    <property type="term" value="P:siRNA processing"/>
    <property type="evidence" value="ECO:0007669"/>
    <property type="project" value="TreeGrafter"/>
</dbReference>
<dbReference type="SUPFAM" id="SSF52540">
    <property type="entry name" value="P-loop containing nucleoside triphosphate hydrolases"/>
    <property type="match status" value="1"/>
</dbReference>
<evidence type="ECO:0000313" key="10">
    <source>
        <dbReference type="Proteomes" id="UP001211065"/>
    </source>
</evidence>
<dbReference type="GO" id="GO:0004386">
    <property type="term" value="F:helicase activity"/>
    <property type="evidence" value="ECO:0007669"/>
    <property type="project" value="UniProtKB-KW"/>
</dbReference>